<dbReference type="Gene3D" id="2.40.160.40">
    <property type="entry name" value="monomeric porin ompg"/>
    <property type="match status" value="1"/>
</dbReference>
<reference evidence="3 4" key="1">
    <citation type="submission" date="2020-04" db="EMBL/GenBank/DDBJ databases">
        <authorList>
            <person name="De Canck E."/>
        </authorList>
    </citation>
    <scope>NUCLEOTIDE SEQUENCE [LARGE SCALE GENOMIC DNA]</scope>
    <source>
        <strain evidence="3 4">LMG 3441</strain>
    </source>
</reference>
<name>A0A6S6ZVF8_9BURK</name>
<feature type="signal peptide" evidence="2">
    <location>
        <begin position="1"/>
        <end position="30"/>
    </location>
</feature>
<dbReference type="InterPro" id="IPR025737">
    <property type="entry name" value="FApF"/>
</dbReference>
<dbReference type="Pfam" id="PF13557">
    <property type="entry name" value="Phenol_MetA_deg"/>
    <property type="match status" value="1"/>
</dbReference>
<evidence type="ECO:0008006" key="5">
    <source>
        <dbReference type="Google" id="ProtNLM"/>
    </source>
</evidence>
<keyword evidence="4" id="KW-1185">Reference proteome</keyword>
<dbReference type="AlphaFoldDB" id="A0A6S6ZVF8"/>
<dbReference type="RefSeq" id="WP_175169779.1">
    <property type="nucleotide sequence ID" value="NZ_CADIJQ010000003.1"/>
</dbReference>
<evidence type="ECO:0000256" key="2">
    <source>
        <dbReference type="SAM" id="SignalP"/>
    </source>
</evidence>
<organism evidence="3 4">
    <name type="scientific">Achromobacter kerstersii</name>
    <dbReference type="NCBI Taxonomy" id="1353890"/>
    <lineage>
        <taxon>Bacteria</taxon>
        <taxon>Pseudomonadati</taxon>
        <taxon>Pseudomonadota</taxon>
        <taxon>Betaproteobacteria</taxon>
        <taxon>Burkholderiales</taxon>
        <taxon>Alcaligenaceae</taxon>
        <taxon>Achromobacter</taxon>
    </lineage>
</organism>
<dbReference type="Proteomes" id="UP000494269">
    <property type="component" value="Unassembled WGS sequence"/>
</dbReference>
<dbReference type="EMBL" id="CADIJQ010000003">
    <property type="protein sequence ID" value="CAB3696510.1"/>
    <property type="molecule type" value="Genomic_DNA"/>
</dbReference>
<keyword evidence="1 2" id="KW-0732">Signal</keyword>
<accession>A0A6S6ZVF8</accession>
<proteinExistence type="predicted"/>
<evidence type="ECO:0000313" key="3">
    <source>
        <dbReference type="EMBL" id="CAB3696510.1"/>
    </source>
</evidence>
<gene>
    <name evidence="3" type="ORF">LMG3441_02308</name>
</gene>
<protein>
    <recommendedName>
        <fullName evidence="5">Transporter</fullName>
    </recommendedName>
</protein>
<dbReference type="InterPro" id="IPR053713">
    <property type="entry name" value="Bact_OM_Channel_sf"/>
</dbReference>
<evidence type="ECO:0000313" key="4">
    <source>
        <dbReference type="Proteomes" id="UP000494269"/>
    </source>
</evidence>
<feature type="chain" id="PRO_5028830180" description="Transporter" evidence="2">
    <location>
        <begin position="31"/>
        <end position="295"/>
    </location>
</feature>
<evidence type="ECO:0000256" key="1">
    <source>
        <dbReference type="ARBA" id="ARBA00022729"/>
    </source>
</evidence>
<sequence length="295" mass="32907">MAGNTRGLVRIRASAALVLAWAGTSQPAWAGDPSARDWIPAPVGTNIVAGYLAGLRSSGLYSEGKRVDGASVDVNALVYRQMHYRDFYGKTVQLEFIVPMYRTSLDVPGVPGDHQTGIGDVTLGSAIWLYNNEQTKTWFAWEPFIVAPVGRYDGSRPDVSPGKNRWSTIQDFSFVQGVGESTFLEAIAEVEIYGRNTDWYGQTLKKDPSFRFFALASTNLTPDTYTGIRYRYETGGRETSSGETVTTRARNHQLALELTHQINDANQIQMQYIHDLKVENGPRMRGVQLRYVYAF</sequence>